<evidence type="ECO:0000256" key="4">
    <source>
        <dbReference type="ARBA" id="ARBA00022989"/>
    </source>
</evidence>
<dbReference type="EMBL" id="JARHUD010000006">
    <property type="protein sequence ID" value="MDF2096469.1"/>
    <property type="molecule type" value="Genomic_DNA"/>
</dbReference>
<feature type="transmembrane region" description="Helical" evidence="6">
    <location>
        <begin position="133"/>
        <end position="155"/>
    </location>
</feature>
<dbReference type="RefSeq" id="WP_275822934.1">
    <property type="nucleotide sequence ID" value="NZ_JARHUD010000006.1"/>
</dbReference>
<organism evidence="7 8">
    <name type="scientific">Aquibaculum arenosum</name>
    <dbReference type="NCBI Taxonomy" id="3032591"/>
    <lineage>
        <taxon>Bacteria</taxon>
        <taxon>Pseudomonadati</taxon>
        <taxon>Pseudomonadota</taxon>
        <taxon>Alphaproteobacteria</taxon>
        <taxon>Rhodospirillales</taxon>
        <taxon>Rhodovibrionaceae</taxon>
        <taxon>Aquibaculum</taxon>
    </lineage>
</organism>
<evidence type="ECO:0000256" key="3">
    <source>
        <dbReference type="ARBA" id="ARBA00022692"/>
    </source>
</evidence>
<evidence type="ECO:0000256" key="1">
    <source>
        <dbReference type="ARBA" id="ARBA00004651"/>
    </source>
</evidence>
<name>A0ABT5YNE1_9PROT</name>
<sequence length="363" mass="39295">MPTLETLLPAGRYKDVLRIALQSVAAALLAYVVMKQLGLGQLSWAIIAALFTIHASLDETLGSSFQRLVAAGLGAGLGVAVVYLFSGFELMPLRIALVAAITNALANLEPELDYASAAGAVVALQPTADLEGAAGTALAVGVGGVAGAIASVTIWPELGRHRAQRSLATALRQCQKLVDLTLKSANRELSREERRERSDVQRCMLETLEEARSIARSTRFRAHLAGGADIREMTRQAEKLWYSLIIIERVIARGRDQFGPEDHEAIMPHFTEAHRALCELLPALAEMVGKNQTTGPDQKLWERFHEAQRSAQDCLKDRPAERNSINEQSVQALLFGLDELRRAVSELENLAACGKADGPDGSD</sequence>
<feature type="transmembrane region" description="Helical" evidence="6">
    <location>
        <begin position="39"/>
        <end position="57"/>
    </location>
</feature>
<evidence type="ECO:0000313" key="8">
    <source>
        <dbReference type="Proteomes" id="UP001215503"/>
    </source>
</evidence>
<dbReference type="Proteomes" id="UP001215503">
    <property type="component" value="Unassembled WGS sequence"/>
</dbReference>
<proteinExistence type="predicted"/>
<evidence type="ECO:0000256" key="6">
    <source>
        <dbReference type="SAM" id="Phobius"/>
    </source>
</evidence>
<evidence type="ECO:0000256" key="5">
    <source>
        <dbReference type="ARBA" id="ARBA00023136"/>
    </source>
</evidence>
<protein>
    <submittedName>
        <fullName evidence="7">Aromatic acid exporter family protein</fullName>
    </submittedName>
</protein>
<keyword evidence="8" id="KW-1185">Reference proteome</keyword>
<keyword evidence="2" id="KW-1003">Cell membrane</keyword>
<comment type="caution">
    <text evidence="7">The sequence shown here is derived from an EMBL/GenBank/DDBJ whole genome shotgun (WGS) entry which is preliminary data.</text>
</comment>
<dbReference type="Pfam" id="PF06081">
    <property type="entry name" value="ArAE_1"/>
    <property type="match status" value="1"/>
</dbReference>
<comment type="subcellular location">
    <subcellularLocation>
        <location evidence="1">Cell membrane</location>
        <topology evidence="1">Multi-pass membrane protein</topology>
    </subcellularLocation>
</comment>
<keyword evidence="5 6" id="KW-0472">Membrane</keyword>
<dbReference type="InterPro" id="IPR010343">
    <property type="entry name" value="ArAE_1"/>
</dbReference>
<feature type="transmembrane region" description="Helical" evidence="6">
    <location>
        <begin position="69"/>
        <end position="88"/>
    </location>
</feature>
<reference evidence="7 8" key="1">
    <citation type="submission" date="2023-03" db="EMBL/GenBank/DDBJ databases">
        <title>Fodinicurvata sp. CAU 1616 isolated from sea sendiment.</title>
        <authorList>
            <person name="Kim W."/>
        </authorList>
    </citation>
    <scope>NUCLEOTIDE SEQUENCE [LARGE SCALE GENOMIC DNA]</scope>
    <source>
        <strain evidence="7 8">CAU 1616</strain>
    </source>
</reference>
<keyword evidence="4 6" id="KW-1133">Transmembrane helix</keyword>
<keyword evidence="3 6" id="KW-0812">Transmembrane</keyword>
<evidence type="ECO:0000313" key="7">
    <source>
        <dbReference type="EMBL" id="MDF2096469.1"/>
    </source>
</evidence>
<evidence type="ECO:0000256" key="2">
    <source>
        <dbReference type="ARBA" id="ARBA00022475"/>
    </source>
</evidence>
<gene>
    <name evidence="7" type="ORF">P2G67_10820</name>
</gene>
<accession>A0ABT5YNE1</accession>